<accession>A0A175R918</accession>
<dbReference type="RefSeq" id="WP_058634660.1">
    <property type="nucleotide sequence ID" value="NZ_LDPZ01000017.1"/>
</dbReference>
<sequence>METGDILYFPNRPFHHIGMAYDARTVIHANHKKNFHKTSDQYETGSQSFYMSEGAGVEHFRPPWAKCSNADARKAELQRVADAIAAGAEYGKYRAVRLFAGDSAFGPEAFTRLMKYRERYEMGKATPDRFSQPGNEVIKTVTCSEAVIIAYQLTFPLGERPFFINLDGAHAMPNTLRTWLKASGWQKTR</sequence>
<proteinExistence type="predicted"/>
<evidence type="ECO:0000313" key="2">
    <source>
        <dbReference type="Proteomes" id="UP000078272"/>
    </source>
</evidence>
<protein>
    <submittedName>
        <fullName evidence="1">Uncharacterized protein</fullName>
    </submittedName>
</protein>
<gene>
    <name evidence="1" type="ORF">NS226_08725</name>
</gene>
<dbReference type="PATRIC" id="fig|401562.3.peg.1121"/>
<name>A0A175R918_9HYPH</name>
<evidence type="ECO:0000313" key="1">
    <source>
        <dbReference type="EMBL" id="KTQ96117.1"/>
    </source>
</evidence>
<reference evidence="1 2" key="1">
    <citation type="journal article" date="2016" name="Front. Microbiol.">
        <title>Genomic Resource of Rice Seed Associated Bacteria.</title>
        <authorList>
            <person name="Midha S."/>
            <person name="Bansal K."/>
            <person name="Sharma S."/>
            <person name="Kumar N."/>
            <person name="Patil P.P."/>
            <person name="Chaudhry V."/>
            <person name="Patil P.B."/>
        </authorList>
    </citation>
    <scope>NUCLEOTIDE SEQUENCE [LARGE SCALE GENOMIC DNA]</scope>
    <source>
        <strain evidence="1 2">NS226</strain>
    </source>
</reference>
<dbReference type="Proteomes" id="UP000078272">
    <property type="component" value="Unassembled WGS sequence"/>
</dbReference>
<comment type="caution">
    <text evidence="1">The sequence shown here is derived from an EMBL/GenBank/DDBJ whole genome shotgun (WGS) entry which is preliminary data.</text>
</comment>
<dbReference type="AlphaFoldDB" id="A0A175R918"/>
<dbReference type="EMBL" id="LDPZ01000017">
    <property type="protein sequence ID" value="KTQ96117.1"/>
    <property type="molecule type" value="Genomic_DNA"/>
</dbReference>
<organism evidence="1 2">
    <name type="scientific">Aureimonas ureilytica</name>
    <dbReference type="NCBI Taxonomy" id="401562"/>
    <lineage>
        <taxon>Bacteria</taxon>
        <taxon>Pseudomonadati</taxon>
        <taxon>Pseudomonadota</taxon>
        <taxon>Alphaproteobacteria</taxon>
        <taxon>Hyphomicrobiales</taxon>
        <taxon>Aurantimonadaceae</taxon>
        <taxon>Aureimonas</taxon>
    </lineage>
</organism>